<evidence type="ECO:0000313" key="2">
    <source>
        <dbReference type="Proteomes" id="UP000675880"/>
    </source>
</evidence>
<dbReference type="Proteomes" id="UP000675880">
    <property type="component" value="Unassembled WGS sequence"/>
</dbReference>
<dbReference type="EMBL" id="CAJNBJ010000017">
    <property type="protein sequence ID" value="CAE6779383.1"/>
    <property type="molecule type" value="Genomic_DNA"/>
</dbReference>
<organism evidence="1 2">
    <name type="scientific">Nitrospira defluvii</name>
    <dbReference type="NCBI Taxonomy" id="330214"/>
    <lineage>
        <taxon>Bacteria</taxon>
        <taxon>Pseudomonadati</taxon>
        <taxon>Nitrospirota</taxon>
        <taxon>Nitrospiria</taxon>
        <taxon>Nitrospirales</taxon>
        <taxon>Nitrospiraceae</taxon>
        <taxon>Nitrospira</taxon>
    </lineage>
</organism>
<dbReference type="RefSeq" id="WP_213043464.1">
    <property type="nucleotide sequence ID" value="NZ_CAJNBJ010000017.1"/>
</dbReference>
<evidence type="ECO:0000313" key="1">
    <source>
        <dbReference type="EMBL" id="CAE6779383.1"/>
    </source>
</evidence>
<gene>
    <name evidence="1" type="ORF">NSPZN2_40678</name>
</gene>
<keyword evidence="2" id="KW-1185">Reference proteome</keyword>
<proteinExistence type="predicted"/>
<comment type="caution">
    <text evidence="1">The sequence shown here is derived from an EMBL/GenBank/DDBJ whole genome shotgun (WGS) entry which is preliminary data.</text>
</comment>
<protein>
    <submittedName>
        <fullName evidence="1">Uncharacterized protein</fullName>
    </submittedName>
</protein>
<accession>A0ABM8RZ61</accession>
<name>A0ABM8RZ61_9BACT</name>
<sequence length="154" mass="16997">MAKKPNKRLSSWARHRQRIAPTGLLVIVAAVRGVRGAPADASYMYAVDTSHRRRTSPLVILPPVSVPKGHTVLLIPGRSEAGDESSYTFYRSAPNGDRSTLRPIAHVEPLKSAHSKVIAVGYYRDELVPLESRVSVVHRRSLRERGKRSQAAAQ</sequence>
<reference evidence="1 2" key="1">
    <citation type="submission" date="2021-02" db="EMBL/GenBank/DDBJ databases">
        <authorList>
            <person name="Han P."/>
        </authorList>
    </citation>
    <scope>NUCLEOTIDE SEQUENCE [LARGE SCALE GENOMIC DNA]</scope>
    <source>
        <strain evidence="1">Candidatus Nitrospira sp. ZN2</strain>
    </source>
</reference>